<evidence type="ECO:0000313" key="3">
    <source>
        <dbReference type="Proteomes" id="UP001183777"/>
    </source>
</evidence>
<protein>
    <submittedName>
        <fullName evidence="2">Uncharacterized protein</fullName>
    </submittedName>
</protein>
<accession>A0ABU2RJS9</accession>
<organism evidence="2 3">
    <name type="scientific">Streptomyces salyersiae</name>
    <dbReference type="NCBI Taxonomy" id="3075530"/>
    <lineage>
        <taxon>Bacteria</taxon>
        <taxon>Bacillati</taxon>
        <taxon>Actinomycetota</taxon>
        <taxon>Actinomycetes</taxon>
        <taxon>Kitasatosporales</taxon>
        <taxon>Streptomycetaceae</taxon>
        <taxon>Streptomyces</taxon>
    </lineage>
</organism>
<feature type="compositionally biased region" description="Basic and acidic residues" evidence="1">
    <location>
        <begin position="24"/>
        <end position="33"/>
    </location>
</feature>
<evidence type="ECO:0000313" key="2">
    <source>
        <dbReference type="EMBL" id="MDT0428871.1"/>
    </source>
</evidence>
<dbReference type="Proteomes" id="UP001183777">
    <property type="component" value="Unassembled WGS sequence"/>
</dbReference>
<evidence type="ECO:0000256" key="1">
    <source>
        <dbReference type="SAM" id="MobiDB-lite"/>
    </source>
</evidence>
<feature type="region of interest" description="Disordered" evidence="1">
    <location>
        <begin position="1"/>
        <end position="57"/>
    </location>
</feature>
<proteinExistence type="predicted"/>
<dbReference type="RefSeq" id="WP_200696629.1">
    <property type="nucleotide sequence ID" value="NZ_JAVREX010000005.1"/>
</dbReference>
<gene>
    <name evidence="2" type="ORF">RM649_14595</name>
</gene>
<keyword evidence="3" id="KW-1185">Reference proteome</keyword>
<dbReference type="EMBL" id="JAVREX010000005">
    <property type="protein sequence ID" value="MDT0428871.1"/>
    <property type="molecule type" value="Genomic_DNA"/>
</dbReference>
<comment type="caution">
    <text evidence="2">The sequence shown here is derived from an EMBL/GenBank/DDBJ whole genome shotgun (WGS) entry which is preliminary data.</text>
</comment>
<sequence>MAEGLGRKPGGGDVAGSVGAGPDLSERWADRSKTSFTASRGSHVSVWRKPPAGSVSG</sequence>
<name>A0ABU2RJS9_9ACTN</name>
<reference evidence="3" key="1">
    <citation type="submission" date="2023-07" db="EMBL/GenBank/DDBJ databases">
        <title>30 novel species of actinomycetes from the DSMZ collection.</title>
        <authorList>
            <person name="Nouioui I."/>
        </authorList>
    </citation>
    <scope>NUCLEOTIDE SEQUENCE [LARGE SCALE GENOMIC DNA]</scope>
    <source>
        <strain evidence="3">DSM 41770</strain>
    </source>
</reference>